<protein>
    <submittedName>
        <fullName evidence="1">Uncharacterized protein</fullName>
    </submittedName>
</protein>
<evidence type="ECO:0000313" key="1">
    <source>
        <dbReference type="EMBL" id="OKL51350.1"/>
    </source>
</evidence>
<name>A0A1Q5PVA8_9ACTO</name>
<dbReference type="RefSeq" id="WP_073717674.1">
    <property type="nucleotide sequence ID" value="NZ_MQVR01000160.1"/>
</dbReference>
<dbReference type="Proteomes" id="UP000185628">
    <property type="component" value="Unassembled WGS sequence"/>
</dbReference>
<dbReference type="AlphaFoldDB" id="A0A1Q5PVA8"/>
<evidence type="ECO:0000313" key="2">
    <source>
        <dbReference type="Proteomes" id="UP000185628"/>
    </source>
</evidence>
<keyword evidence="2" id="KW-1185">Reference proteome</keyword>
<organism evidence="1 2">
    <name type="scientific">Bowdeniella nasicola</name>
    <dbReference type="NCBI Taxonomy" id="208480"/>
    <lineage>
        <taxon>Bacteria</taxon>
        <taxon>Bacillati</taxon>
        <taxon>Actinomycetota</taxon>
        <taxon>Actinomycetes</taxon>
        <taxon>Actinomycetales</taxon>
        <taxon>Actinomycetaceae</taxon>
        <taxon>Bowdeniella</taxon>
    </lineage>
</organism>
<sequence length="83" mass="9081">MSTQENSFYGVKNRYSVVVHDVNRVEFRQGVWNPTSTTLTDDSESGKLVSTIELLDGKHTIGEIAKGQVPCSGVTAFSSRLGF</sequence>
<dbReference type="OrthoDB" id="2379922at2"/>
<proteinExistence type="predicted"/>
<dbReference type="EMBL" id="MQVR01000160">
    <property type="protein sequence ID" value="OKL51350.1"/>
    <property type="molecule type" value="Genomic_DNA"/>
</dbReference>
<reference evidence="2" key="1">
    <citation type="submission" date="2016-12" db="EMBL/GenBank/DDBJ databases">
        <authorList>
            <person name="Meng X."/>
        </authorList>
    </citation>
    <scope>NUCLEOTIDE SEQUENCE [LARGE SCALE GENOMIC DNA]</scope>
    <source>
        <strain evidence="2">DSM 19116</strain>
    </source>
</reference>
<accession>A0A1Q5PVA8</accession>
<gene>
    <name evidence="1" type="ORF">BSZ39_12785</name>
</gene>
<comment type="caution">
    <text evidence="1">The sequence shown here is derived from an EMBL/GenBank/DDBJ whole genome shotgun (WGS) entry which is preliminary data.</text>
</comment>